<evidence type="ECO:0000256" key="1">
    <source>
        <dbReference type="SAM" id="MobiDB-lite"/>
    </source>
</evidence>
<evidence type="ECO:0000313" key="3">
    <source>
        <dbReference type="Proteomes" id="UP001328107"/>
    </source>
</evidence>
<dbReference type="Proteomes" id="UP001328107">
    <property type="component" value="Unassembled WGS sequence"/>
</dbReference>
<keyword evidence="3" id="KW-1185">Reference proteome</keyword>
<organism evidence="2 3">
    <name type="scientific">Pristionchus mayeri</name>
    <dbReference type="NCBI Taxonomy" id="1317129"/>
    <lineage>
        <taxon>Eukaryota</taxon>
        <taxon>Metazoa</taxon>
        <taxon>Ecdysozoa</taxon>
        <taxon>Nematoda</taxon>
        <taxon>Chromadorea</taxon>
        <taxon>Rhabditida</taxon>
        <taxon>Rhabditina</taxon>
        <taxon>Diplogasteromorpha</taxon>
        <taxon>Diplogasteroidea</taxon>
        <taxon>Neodiplogasteridae</taxon>
        <taxon>Pristionchus</taxon>
    </lineage>
</organism>
<proteinExistence type="predicted"/>
<feature type="region of interest" description="Disordered" evidence="1">
    <location>
        <begin position="1"/>
        <end position="27"/>
    </location>
</feature>
<feature type="non-terminal residue" evidence="2">
    <location>
        <position position="1"/>
    </location>
</feature>
<protein>
    <submittedName>
        <fullName evidence="2">Uncharacterized protein</fullName>
    </submittedName>
</protein>
<evidence type="ECO:0000313" key="2">
    <source>
        <dbReference type="EMBL" id="GMR56588.1"/>
    </source>
</evidence>
<sequence>LSESIQLQKNKGNNNNNASTEKRGSCGGGGGKISWYSNYIYRTYITRVLGAVGRNYHSATVLLSLRLGVRWGVRRGSMMIGVLRLRGVVVVRGCCRRRRLQLDQPARVQILDALGDDLRIAPLVSARCEHGDGRGVVARRLEHQLVPLDDALQMRLHPAQRVSLERVRARIVNDEIGLELAQYRLQIRVEHLEVSIRERVCIHVHHARYRLFRFLIPRVDLRVEDVEDEDAPVADEVPLKITNPHWQMRDGIRRPG</sequence>
<accession>A0AAN5D4W9</accession>
<dbReference type="AlphaFoldDB" id="A0AAN5D4W9"/>
<comment type="caution">
    <text evidence="2">The sequence shown here is derived from an EMBL/GenBank/DDBJ whole genome shotgun (WGS) entry which is preliminary data.</text>
</comment>
<reference evidence="3" key="1">
    <citation type="submission" date="2022-10" db="EMBL/GenBank/DDBJ databases">
        <title>Genome assembly of Pristionchus species.</title>
        <authorList>
            <person name="Yoshida K."/>
            <person name="Sommer R.J."/>
        </authorList>
    </citation>
    <scope>NUCLEOTIDE SEQUENCE [LARGE SCALE GENOMIC DNA]</scope>
    <source>
        <strain evidence="3">RS5460</strain>
    </source>
</reference>
<name>A0AAN5D4W9_9BILA</name>
<dbReference type="EMBL" id="BTRK01000006">
    <property type="protein sequence ID" value="GMR56588.1"/>
    <property type="molecule type" value="Genomic_DNA"/>
</dbReference>
<gene>
    <name evidence="2" type="ORF">PMAYCL1PPCAC_26783</name>
</gene>